<evidence type="ECO:0000256" key="1">
    <source>
        <dbReference type="SAM" id="SignalP"/>
    </source>
</evidence>
<keyword evidence="2" id="KW-0614">Plasmid</keyword>
<proteinExistence type="predicted"/>
<geneLocation type="plasmid" evidence="2 3">
    <name>pPP3</name>
</geneLocation>
<feature type="chain" id="PRO_5046143584" description="Outer membrane protein beta-barrel domain-containing protein" evidence="1">
    <location>
        <begin position="21"/>
        <end position="174"/>
    </location>
</feature>
<dbReference type="SUPFAM" id="SSF56925">
    <property type="entry name" value="OMPA-like"/>
    <property type="match status" value="1"/>
</dbReference>
<reference evidence="2 3" key="1">
    <citation type="submission" date="2021-12" db="EMBL/GenBank/DDBJ databases">
        <title>Genome sequencing of bacteria with rrn-lacking chromosome and rrn-plasmid.</title>
        <authorList>
            <person name="Anda M."/>
            <person name="Iwasaki W."/>
        </authorList>
    </citation>
    <scope>NUCLEOTIDE SEQUENCE [LARGE SCALE GENOMIC DNA]</scope>
    <source>
        <strain evidence="2 3">NBRC 101262</strain>
        <plasmid evidence="2 3">pPP3</plasmid>
    </source>
</reference>
<dbReference type="EMBL" id="AP025295">
    <property type="protein sequence ID" value="BDD01757.1"/>
    <property type="molecule type" value="Genomic_DNA"/>
</dbReference>
<keyword evidence="1" id="KW-0732">Signal</keyword>
<sequence length="174" mass="19226">MRSLLLCVLSLVLIQAAAFAQEDDNNRSKKIETYDHSSLAAGTFRIGADFIISVEDGDDNYGLTTEINYFLLNNLAIGGEATYRDVGNSTTFWVAANLRYYVMFNERVGIFGKAVLGYQNANANGNPDNDSENGSVLFTATPGLTYFISDRINLETAISPTFNNFGLTFSYFFK</sequence>
<accession>A0ABN6LJH5</accession>
<evidence type="ECO:0008006" key="4">
    <source>
        <dbReference type="Google" id="ProtNLM"/>
    </source>
</evidence>
<organism evidence="2 3">
    <name type="scientific">Persicobacter psychrovividus</name>
    <dbReference type="NCBI Taxonomy" id="387638"/>
    <lineage>
        <taxon>Bacteria</taxon>
        <taxon>Pseudomonadati</taxon>
        <taxon>Bacteroidota</taxon>
        <taxon>Cytophagia</taxon>
        <taxon>Cytophagales</taxon>
        <taxon>Persicobacteraceae</taxon>
        <taxon>Persicobacter</taxon>
    </lineage>
</organism>
<keyword evidence="3" id="KW-1185">Reference proteome</keyword>
<dbReference type="InterPro" id="IPR011250">
    <property type="entry name" value="OMP/PagP_B-barrel"/>
</dbReference>
<dbReference type="RefSeq" id="WP_332920144.1">
    <property type="nucleotide sequence ID" value="NZ_AP025295.1"/>
</dbReference>
<gene>
    <name evidence="2" type="ORF">PEPS_40370</name>
</gene>
<evidence type="ECO:0000313" key="3">
    <source>
        <dbReference type="Proteomes" id="UP001354989"/>
    </source>
</evidence>
<name>A0ABN6LJH5_9BACT</name>
<evidence type="ECO:0000313" key="2">
    <source>
        <dbReference type="EMBL" id="BDD01757.1"/>
    </source>
</evidence>
<dbReference type="Proteomes" id="UP001354989">
    <property type="component" value="Plasmid pPP3"/>
</dbReference>
<protein>
    <recommendedName>
        <fullName evidence="4">Outer membrane protein beta-barrel domain-containing protein</fullName>
    </recommendedName>
</protein>
<feature type="signal peptide" evidence="1">
    <location>
        <begin position="1"/>
        <end position="20"/>
    </location>
</feature>